<reference evidence="1 2" key="1">
    <citation type="submission" date="2016-11" db="EMBL/GenBank/DDBJ databases">
        <authorList>
            <person name="Manzoor S."/>
        </authorList>
    </citation>
    <scope>NUCLEOTIDE SEQUENCE [LARGE SCALE GENOMIC DNA]</scope>
    <source>
        <strain evidence="1">Clostridium ultunense strain Esp</strain>
    </source>
</reference>
<name>M1ZL99_9FIRM</name>
<evidence type="ECO:0000313" key="1">
    <source>
        <dbReference type="EMBL" id="SHD75597.1"/>
    </source>
</evidence>
<keyword evidence="2" id="KW-1185">Reference proteome</keyword>
<dbReference type="Proteomes" id="UP000245423">
    <property type="component" value="Chromosome 1"/>
</dbReference>
<gene>
    <name evidence="1" type="ORF">CUESP1_0198</name>
</gene>
<accession>M1ZL99</accession>
<dbReference type="OrthoDB" id="9779930at2"/>
<organism evidence="1 2">
    <name type="scientific">[Clostridium] ultunense Esp</name>
    <dbReference type="NCBI Taxonomy" id="1288971"/>
    <lineage>
        <taxon>Bacteria</taxon>
        <taxon>Bacillati</taxon>
        <taxon>Bacillota</taxon>
        <taxon>Tissierellia</taxon>
        <taxon>Tissierellales</taxon>
        <taxon>Tepidimicrobiaceae</taxon>
        <taxon>Schnuerera</taxon>
    </lineage>
</organism>
<dbReference type="EMBL" id="LT669839">
    <property type="protein sequence ID" value="SHD75597.1"/>
    <property type="molecule type" value="Genomic_DNA"/>
</dbReference>
<evidence type="ECO:0000313" key="2">
    <source>
        <dbReference type="Proteomes" id="UP000245423"/>
    </source>
</evidence>
<dbReference type="HOGENOM" id="CLU_3042274_0_0_9"/>
<evidence type="ECO:0008006" key="3">
    <source>
        <dbReference type="Google" id="ProtNLM"/>
    </source>
</evidence>
<sequence length="54" mass="6168">MAKPSKEIPRNMITDGNLKTADDLHSYLRDMFKDVLQEILEAELGVELGYSKNE</sequence>
<proteinExistence type="predicted"/>
<protein>
    <recommendedName>
        <fullName evidence="3">Transposase</fullName>
    </recommendedName>
</protein>
<dbReference type="AlphaFoldDB" id="M1ZL99"/>